<dbReference type="Gene3D" id="3.30.1330.110">
    <property type="entry name" value="BB2672"/>
    <property type="match status" value="1"/>
</dbReference>
<dbReference type="EMBL" id="CP002745">
    <property type="protein sequence ID" value="AEK62786.1"/>
    <property type="molecule type" value="Genomic_DNA"/>
</dbReference>
<reference evidence="1 2" key="5">
    <citation type="journal article" date="2011" name="ISME J.">
        <title>Dual transcriptional profiling of a bacterial/fungal confrontation: Collimonas fungivorans versus Aspergillus niger.</title>
        <authorList>
            <person name="Mela F."/>
            <person name="Fritsche K."/>
            <person name="de Boer W."/>
            <person name="van Veen J.A."/>
            <person name="de Graaff L.H."/>
            <person name="van den Berg M."/>
            <person name="Leveau J.H."/>
        </authorList>
    </citation>
    <scope>NUCLEOTIDE SEQUENCE [LARGE SCALE GENOMIC DNA]</scope>
    <source>
        <strain evidence="1 2">Ter331</strain>
    </source>
</reference>
<dbReference type="Proteomes" id="UP000008392">
    <property type="component" value="Chromosome"/>
</dbReference>
<reference evidence="1 2" key="1">
    <citation type="journal article" date="2004" name="Environ. Microbiol.">
        <title>Phylogeny-function analysis of (meta)genomic libraries: screening for expression of ribosomal RNA genes by large-insert library fluorescent in situ hybridization (LIL-FISH).</title>
        <authorList>
            <person name="Leveau J.H."/>
            <person name="Gerards S."/>
            <person name="de Boer W."/>
            <person name="van Veen J.A."/>
        </authorList>
    </citation>
    <scope>NUCLEOTIDE SEQUENCE [LARGE SCALE GENOMIC DNA]</scope>
    <source>
        <strain evidence="1 2">Ter331</strain>
    </source>
</reference>
<dbReference type="InterPro" id="IPR035936">
    <property type="entry name" value="BB2672"/>
</dbReference>
<evidence type="ECO:0000313" key="2">
    <source>
        <dbReference type="Proteomes" id="UP000008392"/>
    </source>
</evidence>
<dbReference type="eggNOG" id="ENOG502Z897">
    <property type="taxonomic scope" value="Bacteria"/>
</dbReference>
<protein>
    <recommendedName>
        <fullName evidence="3">Amino acid synthesis family protein</fullName>
    </recommendedName>
</protein>
<organism evidence="1 2">
    <name type="scientific">Collimonas fungivorans (strain Ter331)</name>
    <dbReference type="NCBI Taxonomy" id="1005048"/>
    <lineage>
        <taxon>Bacteria</taxon>
        <taxon>Pseudomonadati</taxon>
        <taxon>Pseudomonadota</taxon>
        <taxon>Betaproteobacteria</taxon>
        <taxon>Burkholderiales</taxon>
        <taxon>Oxalobacteraceae</taxon>
        <taxon>Collimonas</taxon>
    </lineage>
</organism>
<dbReference type="AlphaFoldDB" id="G0ACJ1"/>
<proteinExistence type="predicted"/>
<reference evidence="2" key="6">
    <citation type="submission" date="2011-05" db="EMBL/GenBank/DDBJ databases">
        <title>Complete sequence of Collimonas fungivorans Ter331.</title>
        <authorList>
            <person name="Leveau J.H."/>
        </authorList>
    </citation>
    <scope>NUCLEOTIDE SEQUENCE [LARGE SCALE GENOMIC DNA]</scope>
    <source>
        <strain evidence="2">Ter331</strain>
    </source>
</reference>
<sequence>MPVQGIFLINLPKDIMTKPANFENYHIRKWYTQIDDTLANESGVLADGSLLRKIVIAAAIHNPYAGRFSDSLDLILANSPALGHEFGRRIVAALGQDQVESYGKACIVGIGGEYEHGNAFLTPAMVMPIREAIGGGKAWIPSSGKRGVPGTELDIPLAHKNALYVPSHYDTVTTQFFDAPNADEVVVAFAVATRGRLHARLGGLKASEIEGKNGLN</sequence>
<dbReference type="STRING" id="1005048.CFU_2961"/>
<dbReference type="HOGENOM" id="CLU_120419_0_0_4"/>
<keyword evidence="2" id="KW-1185">Reference proteome</keyword>
<gene>
    <name evidence="1" type="ordered locus">CFU_2961</name>
</gene>
<reference evidence="1 2" key="4">
    <citation type="journal article" date="2010" name="Environ. Microbiol.">
        <title>The bacterial genus Collimonas: mycophagy, weathering and other adaptive solutions to life in oligotrophic soil environments.</title>
        <authorList>
            <person name="Leveau J.H."/>
            <person name="Uroz S."/>
            <person name="de Boer W."/>
        </authorList>
    </citation>
    <scope>NUCLEOTIDE SEQUENCE [LARGE SCALE GENOMIC DNA]</scope>
    <source>
        <strain evidence="1 2">Ter331</strain>
    </source>
</reference>
<name>G0ACJ1_COLFT</name>
<dbReference type="InterPro" id="IPR009569">
    <property type="entry name" value="AA_synth_put"/>
</dbReference>
<reference evidence="1 2" key="3">
    <citation type="journal article" date="2008" name="FEMS Microbiol. Ecol.">
        <title>Identification and characterization of genes underlying chitinolysis in Collimonas fungivorans Ter331.</title>
        <authorList>
            <person name="Fritsche K."/>
            <person name="de Boer W."/>
            <person name="Gerards S."/>
            <person name="van den Berg M."/>
            <person name="van Veen J.A."/>
            <person name="Leveau J.H."/>
        </authorList>
    </citation>
    <scope>NUCLEOTIDE SEQUENCE [LARGE SCALE GENOMIC DNA]</scope>
    <source>
        <strain evidence="1 2">Ter331</strain>
    </source>
</reference>
<evidence type="ECO:0000313" key="1">
    <source>
        <dbReference type="EMBL" id="AEK62786.1"/>
    </source>
</evidence>
<dbReference type="SUPFAM" id="SSF160519">
    <property type="entry name" value="BB2672-like"/>
    <property type="match status" value="1"/>
</dbReference>
<evidence type="ECO:0008006" key="3">
    <source>
        <dbReference type="Google" id="ProtNLM"/>
    </source>
</evidence>
<reference evidence="1 2" key="2">
    <citation type="journal article" date="2006" name="J. Microbiol. Methods">
        <title>Genomic flank-sequencing of plasposon insertion sites for rapid identification of functional genes.</title>
        <authorList>
            <person name="Leveau J.H."/>
            <person name="Gerards S."/>
            <person name="Fritsche K."/>
            <person name="Zondag G."/>
            <person name="van Veen J.A."/>
        </authorList>
    </citation>
    <scope>NUCLEOTIDE SEQUENCE [LARGE SCALE GENOMIC DNA]</scope>
    <source>
        <strain evidence="1 2">Ter331</strain>
    </source>
</reference>
<accession>G0ACJ1</accession>
<dbReference type="Pfam" id="PF06684">
    <property type="entry name" value="AA_synth"/>
    <property type="match status" value="1"/>
</dbReference>
<dbReference type="KEGG" id="cfu:CFU_2961"/>